<dbReference type="Gene3D" id="1.25.40.420">
    <property type="match status" value="1"/>
</dbReference>
<evidence type="ECO:0000259" key="2">
    <source>
        <dbReference type="SMART" id="SM00875"/>
    </source>
</evidence>
<feature type="compositionally biased region" description="Polar residues" evidence="1">
    <location>
        <begin position="1"/>
        <end position="10"/>
    </location>
</feature>
<evidence type="ECO:0000256" key="1">
    <source>
        <dbReference type="SAM" id="MobiDB-lite"/>
    </source>
</evidence>
<evidence type="ECO:0000313" key="3">
    <source>
        <dbReference type="EMBL" id="CAK8676539.1"/>
    </source>
</evidence>
<dbReference type="Proteomes" id="UP001642483">
    <property type="component" value="Unassembled WGS sequence"/>
</dbReference>
<dbReference type="InterPro" id="IPR011705">
    <property type="entry name" value="BACK"/>
</dbReference>
<protein>
    <recommendedName>
        <fullName evidence="2">BACK domain-containing protein</fullName>
    </recommendedName>
</protein>
<feature type="region of interest" description="Disordered" evidence="1">
    <location>
        <begin position="1"/>
        <end position="64"/>
    </location>
</feature>
<sequence>MMTYINSENTPVVMGKSKKKQKSSTSSSGTVRSNSTTGPSVTLDANSNQQDSSKDVSKEKEKENDDKYDMAACLFAFSVARKLNQPKYHAKTQKYIIKNFDDAVREPKFYDEVTKDDIVVFLQSDDLVVSCEEVIYHMVIRWVKHRQDERLQYLEELLELVRFPQLELDFLGQQVVREPIVLDTGVGQLLLHEAFEYHQNKIAKERGYKKIALM</sequence>
<organism evidence="3 4">
    <name type="scientific">Clavelina lepadiformis</name>
    <name type="common">Light-bulb sea squirt</name>
    <name type="synonym">Ascidia lepadiformis</name>
    <dbReference type="NCBI Taxonomy" id="159417"/>
    <lineage>
        <taxon>Eukaryota</taxon>
        <taxon>Metazoa</taxon>
        <taxon>Chordata</taxon>
        <taxon>Tunicata</taxon>
        <taxon>Ascidiacea</taxon>
        <taxon>Aplousobranchia</taxon>
        <taxon>Clavelinidae</taxon>
        <taxon>Clavelina</taxon>
    </lineage>
</organism>
<dbReference type="PANTHER" id="PTHR45632">
    <property type="entry name" value="LD33804P"/>
    <property type="match status" value="1"/>
</dbReference>
<dbReference type="PANTHER" id="PTHR45632:SF5">
    <property type="entry name" value="KELCH-LIKE PROTEIN 22"/>
    <property type="match status" value="1"/>
</dbReference>
<reference evidence="3 4" key="1">
    <citation type="submission" date="2024-02" db="EMBL/GenBank/DDBJ databases">
        <authorList>
            <person name="Daric V."/>
            <person name="Darras S."/>
        </authorList>
    </citation>
    <scope>NUCLEOTIDE SEQUENCE [LARGE SCALE GENOMIC DNA]</scope>
</reference>
<name>A0ABP0FA13_CLALP</name>
<dbReference type="SMART" id="SM00875">
    <property type="entry name" value="BACK"/>
    <property type="match status" value="1"/>
</dbReference>
<keyword evidence="4" id="KW-1185">Reference proteome</keyword>
<feature type="compositionally biased region" description="Basic and acidic residues" evidence="1">
    <location>
        <begin position="52"/>
        <end position="64"/>
    </location>
</feature>
<feature type="domain" description="BACK" evidence="2">
    <location>
        <begin position="73"/>
        <end position="176"/>
    </location>
</feature>
<accession>A0ABP0FA13</accession>
<comment type="caution">
    <text evidence="3">The sequence shown here is derived from an EMBL/GenBank/DDBJ whole genome shotgun (WGS) entry which is preliminary data.</text>
</comment>
<feature type="compositionally biased region" description="Polar residues" evidence="1">
    <location>
        <begin position="38"/>
        <end position="50"/>
    </location>
</feature>
<gene>
    <name evidence="3" type="ORF">CVLEPA_LOCUS5999</name>
</gene>
<dbReference type="Pfam" id="PF07707">
    <property type="entry name" value="BACK"/>
    <property type="match status" value="1"/>
</dbReference>
<feature type="compositionally biased region" description="Low complexity" evidence="1">
    <location>
        <begin position="23"/>
        <end position="37"/>
    </location>
</feature>
<evidence type="ECO:0000313" key="4">
    <source>
        <dbReference type="Proteomes" id="UP001642483"/>
    </source>
</evidence>
<proteinExistence type="predicted"/>
<dbReference type="EMBL" id="CAWYQH010000035">
    <property type="protein sequence ID" value="CAK8676539.1"/>
    <property type="molecule type" value="Genomic_DNA"/>
</dbReference>